<dbReference type="OrthoDB" id="2140858at2759"/>
<dbReference type="PANTHER" id="PTHR43845:SF1">
    <property type="entry name" value="BLR5969 PROTEIN"/>
    <property type="match status" value="1"/>
</dbReference>
<dbReference type="Proteomes" id="UP000268093">
    <property type="component" value="Unassembled WGS sequence"/>
</dbReference>
<dbReference type="AlphaFoldDB" id="A0A433D8A1"/>
<keyword evidence="2" id="KW-1185">Reference proteome</keyword>
<dbReference type="Gene3D" id="3.40.50.12780">
    <property type="entry name" value="N-terminal domain of ligase-like"/>
    <property type="match status" value="1"/>
</dbReference>
<dbReference type="InterPro" id="IPR042099">
    <property type="entry name" value="ANL_N_sf"/>
</dbReference>
<evidence type="ECO:0000313" key="2">
    <source>
        <dbReference type="Proteomes" id="UP000268093"/>
    </source>
</evidence>
<dbReference type="PANTHER" id="PTHR43845">
    <property type="entry name" value="BLR5969 PROTEIN"/>
    <property type="match status" value="1"/>
</dbReference>
<gene>
    <name evidence="1" type="ORF">BC936DRAFT_146180</name>
</gene>
<reference evidence="1 2" key="1">
    <citation type="journal article" date="2018" name="New Phytol.">
        <title>Phylogenomics of Endogonaceae and evolution of mycorrhizas within Mucoromycota.</title>
        <authorList>
            <person name="Chang Y."/>
            <person name="Desiro A."/>
            <person name="Na H."/>
            <person name="Sandor L."/>
            <person name="Lipzen A."/>
            <person name="Clum A."/>
            <person name="Barry K."/>
            <person name="Grigoriev I.V."/>
            <person name="Martin F.M."/>
            <person name="Stajich J.E."/>
            <person name="Smith M.E."/>
            <person name="Bonito G."/>
            <person name="Spatafora J.W."/>
        </authorList>
    </citation>
    <scope>NUCLEOTIDE SEQUENCE [LARGE SCALE GENOMIC DNA]</scope>
    <source>
        <strain evidence="1 2">GMNB39</strain>
    </source>
</reference>
<sequence>MAMSRHRLPIDRFLGGRKHLTGDGDGLLCHPAALIQCGLPPSDHFLDGQQRLVRRWARQSRVRIEATGEKIALTRLLSGVGGVCLGDRALMTAEGSSGDNWKNLTRRGDDRLALAKQRVLHLFSQANETVPAYANFLTTHRVIPQNITTFDLFQHSVPTITKANYINFYPLPDRCHQSTITAFEILHASSGSSGVPTFWGRNAADELANTVRFEQLFRDSFRAHELKTLVVMALPMGAWVGGLYTTNCVRNLSTKGYPVTLVTPGNDVSEILKCVRQLGGMFEQIVICGYPPFVKTAIDAGRAQGIDWAPFRLKLVLAGEVFSEEWRELVSRRGGIGESTVDVVSIYGTADAGPLANETPLSAHIRAWLSTRPDVAKRLFGRDRLPTLLQYDPVSKYLEIDPRSGTLIITPLPLVSTDDGGEVAITAPLLRYGIGDAGGVITFVDMLEFLAKEGMQEDPVSTVNARLGRATIRPLPFAYLFGRAHWTVSLYGANVYVENVMVGLEQPALNDLVSGKFILSTTEDEDGDIWLSVVVELALGIEPSIELERTIAESIKDSLVRLNSEYANYVPEEKRVPRVLLVDNGDPQRFPVGVKHRYV</sequence>
<organism evidence="1 2">
    <name type="scientific">Jimgerdemannia flammicorona</name>
    <dbReference type="NCBI Taxonomy" id="994334"/>
    <lineage>
        <taxon>Eukaryota</taxon>
        <taxon>Fungi</taxon>
        <taxon>Fungi incertae sedis</taxon>
        <taxon>Mucoromycota</taxon>
        <taxon>Mucoromycotina</taxon>
        <taxon>Endogonomycetes</taxon>
        <taxon>Endogonales</taxon>
        <taxon>Endogonaceae</taxon>
        <taxon>Jimgerdemannia</taxon>
    </lineage>
</organism>
<dbReference type="SUPFAM" id="SSF56801">
    <property type="entry name" value="Acetyl-CoA synthetase-like"/>
    <property type="match status" value="1"/>
</dbReference>
<name>A0A433D8A1_9FUNG</name>
<protein>
    <submittedName>
        <fullName evidence="1">Uncharacterized protein</fullName>
    </submittedName>
</protein>
<proteinExistence type="predicted"/>
<dbReference type="EMBL" id="RBNI01005007">
    <property type="protein sequence ID" value="RUP47055.1"/>
    <property type="molecule type" value="Genomic_DNA"/>
</dbReference>
<evidence type="ECO:0000313" key="1">
    <source>
        <dbReference type="EMBL" id="RUP47055.1"/>
    </source>
</evidence>
<accession>A0A433D8A1</accession>
<comment type="caution">
    <text evidence="1">The sequence shown here is derived from an EMBL/GenBank/DDBJ whole genome shotgun (WGS) entry which is preliminary data.</text>
</comment>